<evidence type="ECO:0000256" key="5">
    <source>
        <dbReference type="ARBA" id="ARBA00023136"/>
    </source>
</evidence>
<evidence type="ECO:0000259" key="8">
    <source>
        <dbReference type="Pfam" id="PF04024"/>
    </source>
</evidence>
<feature type="region of interest" description="Disordered" evidence="6">
    <location>
        <begin position="75"/>
        <end position="110"/>
    </location>
</feature>
<comment type="subcellular location">
    <subcellularLocation>
        <location evidence="1">Cell membrane</location>
        <topology evidence="1">Single-pass membrane protein</topology>
    </subcellularLocation>
</comment>
<proteinExistence type="predicted"/>
<evidence type="ECO:0000256" key="1">
    <source>
        <dbReference type="ARBA" id="ARBA00004162"/>
    </source>
</evidence>
<dbReference type="Proteomes" id="UP001177295">
    <property type="component" value="Chromosome"/>
</dbReference>
<feature type="transmembrane region" description="Helical" evidence="7">
    <location>
        <begin position="143"/>
        <end position="163"/>
    </location>
</feature>
<dbReference type="RefSeq" id="WP_376754219.1">
    <property type="nucleotide sequence ID" value="NZ_CP124550.1"/>
</dbReference>
<evidence type="ECO:0000313" key="9">
    <source>
        <dbReference type="EMBL" id="WIO45849.1"/>
    </source>
</evidence>
<dbReference type="EMBL" id="CP124550">
    <property type="protein sequence ID" value="WIO45849.1"/>
    <property type="molecule type" value="Genomic_DNA"/>
</dbReference>
<sequence length="445" mass="48275">MKEVTRMHLAKTPYSVEIDAKKALEKYLAAIEKTMQAEPEAMREIEARMVELLAERGVAKDGVISLDDVNALKTQMGDPKEFSENGETRESSDEAAESPNDTRHKPPKRLMRDTQQGMLGGVCSGLAAYFGIDVVLVRLIAVGLLFVSFGTAVLVYIILWLVVPEAKTAADKLQMRGEPVTLDSLKNFSMGKIASQDIAGNGSEIVRKCIGITTGVIALIMMAGFLIALVVGGWSGFSIIGLLDGFTAQPYVLGMLISLIIGGIALVLLCGLFATMALTWRTRRPVVLGMLAALIIGSLAISSTAIFGLQASTELPRDVKRLTRVVKLDLPDMTSVKSIRMKDDAMHLSLQYKKSSEPTRAELHYMDLKGAEKPEVKFDRRGDVLYVDVSHKYSGRCVNGSAGAAFLLGSRTGMLCGSGFNWARVVFYGPVDIITGDTNQFELAE</sequence>
<keyword evidence="4 7" id="KW-1133">Transmembrane helix</keyword>
<feature type="transmembrane region" description="Helical" evidence="7">
    <location>
        <begin position="118"/>
        <end position="137"/>
    </location>
</feature>
<feature type="compositionally biased region" description="Basic and acidic residues" evidence="6">
    <location>
        <begin position="78"/>
        <end position="92"/>
    </location>
</feature>
<name>A0ABY8WW08_9BACT</name>
<accession>A0ABY8WW08</accession>
<dbReference type="PANTHER" id="PTHR33885:SF3">
    <property type="entry name" value="PHAGE SHOCK PROTEIN C"/>
    <property type="match status" value="1"/>
</dbReference>
<dbReference type="InterPro" id="IPR052027">
    <property type="entry name" value="PspC"/>
</dbReference>
<feature type="transmembrane region" description="Helical" evidence="7">
    <location>
        <begin position="209"/>
        <end position="231"/>
    </location>
</feature>
<evidence type="ECO:0000256" key="7">
    <source>
        <dbReference type="SAM" id="Phobius"/>
    </source>
</evidence>
<evidence type="ECO:0000313" key="10">
    <source>
        <dbReference type="Proteomes" id="UP001177295"/>
    </source>
</evidence>
<dbReference type="Pfam" id="PF04024">
    <property type="entry name" value="PspC"/>
    <property type="match status" value="1"/>
</dbReference>
<evidence type="ECO:0000256" key="4">
    <source>
        <dbReference type="ARBA" id="ARBA00022989"/>
    </source>
</evidence>
<keyword evidence="10" id="KW-1185">Reference proteome</keyword>
<evidence type="ECO:0000256" key="6">
    <source>
        <dbReference type="SAM" id="MobiDB-lite"/>
    </source>
</evidence>
<keyword evidence="2" id="KW-1003">Cell membrane</keyword>
<dbReference type="PANTHER" id="PTHR33885">
    <property type="entry name" value="PHAGE SHOCK PROTEIN C"/>
    <property type="match status" value="1"/>
</dbReference>
<keyword evidence="5 7" id="KW-0472">Membrane</keyword>
<evidence type="ECO:0000256" key="2">
    <source>
        <dbReference type="ARBA" id="ARBA00022475"/>
    </source>
</evidence>
<feature type="transmembrane region" description="Helical" evidence="7">
    <location>
        <begin position="251"/>
        <end position="274"/>
    </location>
</feature>
<feature type="transmembrane region" description="Helical" evidence="7">
    <location>
        <begin position="286"/>
        <end position="309"/>
    </location>
</feature>
<protein>
    <submittedName>
        <fullName evidence="9">PspC domain-containing protein</fullName>
    </submittedName>
</protein>
<evidence type="ECO:0000256" key="3">
    <source>
        <dbReference type="ARBA" id="ARBA00022692"/>
    </source>
</evidence>
<organism evidence="9 10">
    <name type="scientific">Candidatus Southlakia epibionticum</name>
    <dbReference type="NCBI Taxonomy" id="3043284"/>
    <lineage>
        <taxon>Bacteria</taxon>
        <taxon>Candidatus Saccharimonadota</taxon>
        <taxon>Candidatus Saccharimonadia</taxon>
        <taxon>Candidatus Saccharimonadales</taxon>
        <taxon>Candidatus Saccharimonadaceae</taxon>
        <taxon>Candidatus Southlakia</taxon>
    </lineage>
</organism>
<reference evidence="9 10" key="1">
    <citation type="journal article" date="2023" name="Cell">
        <title>Genetic manipulation of Patescibacteria provides mechanistic insights into microbial dark matter and the epibiotic lifestyle.</title>
        <authorList>
            <person name="Wang Y."/>
            <person name="Gallagher L.A."/>
            <person name="Andrade P.A."/>
            <person name="Liu A."/>
            <person name="Humphreys I.R."/>
            <person name="Turkarslan S."/>
            <person name="Cutler K.J."/>
            <person name="Arrieta-Ortiz M.L."/>
            <person name="Li Y."/>
            <person name="Radey M.C."/>
            <person name="McLean J.S."/>
            <person name="Cong Q."/>
            <person name="Baker D."/>
            <person name="Baliga N.S."/>
            <person name="Peterson S.B."/>
            <person name="Mougous J.D."/>
        </authorList>
    </citation>
    <scope>NUCLEOTIDE SEQUENCE [LARGE SCALE GENOMIC DNA]</scope>
    <source>
        <strain evidence="9 10">ML1</strain>
    </source>
</reference>
<dbReference type="InterPro" id="IPR007168">
    <property type="entry name" value="Phageshock_PspC_N"/>
</dbReference>
<keyword evidence="3 7" id="KW-0812">Transmembrane</keyword>
<feature type="domain" description="Phage shock protein PspC N-terminal" evidence="8">
    <location>
        <begin position="108"/>
        <end position="166"/>
    </location>
</feature>
<gene>
    <name evidence="9" type="ORF">SEML1_0219</name>
</gene>